<gene>
    <name evidence="2" type="ORF">CINCED_3A012661</name>
</gene>
<evidence type="ECO:0000256" key="1">
    <source>
        <dbReference type="SAM" id="MobiDB-lite"/>
    </source>
</evidence>
<evidence type="ECO:0000313" key="2">
    <source>
        <dbReference type="EMBL" id="VVC44189.1"/>
    </source>
</evidence>
<feature type="compositionally biased region" description="Low complexity" evidence="1">
    <location>
        <begin position="233"/>
        <end position="247"/>
    </location>
</feature>
<dbReference type="Proteomes" id="UP000325440">
    <property type="component" value="Unassembled WGS sequence"/>
</dbReference>
<protein>
    <recommendedName>
        <fullName evidence="4">Snake toxin/toxin-like domain-containing protein</fullName>
    </recommendedName>
</protein>
<evidence type="ECO:0000313" key="3">
    <source>
        <dbReference type="Proteomes" id="UP000325440"/>
    </source>
</evidence>
<organism evidence="2 3">
    <name type="scientific">Cinara cedri</name>
    <dbReference type="NCBI Taxonomy" id="506608"/>
    <lineage>
        <taxon>Eukaryota</taxon>
        <taxon>Metazoa</taxon>
        <taxon>Ecdysozoa</taxon>
        <taxon>Arthropoda</taxon>
        <taxon>Hexapoda</taxon>
        <taxon>Insecta</taxon>
        <taxon>Pterygota</taxon>
        <taxon>Neoptera</taxon>
        <taxon>Paraneoptera</taxon>
        <taxon>Hemiptera</taxon>
        <taxon>Sternorrhyncha</taxon>
        <taxon>Aphidomorpha</taxon>
        <taxon>Aphidoidea</taxon>
        <taxon>Aphididae</taxon>
        <taxon>Lachninae</taxon>
        <taxon>Cinara</taxon>
    </lineage>
</organism>
<feature type="region of interest" description="Disordered" evidence="1">
    <location>
        <begin position="231"/>
        <end position="255"/>
    </location>
</feature>
<dbReference type="OrthoDB" id="6415465at2759"/>
<name>A0A5E4NHD0_9HEMI</name>
<keyword evidence="3" id="KW-1185">Reference proteome</keyword>
<accession>A0A5E4NHD0</accession>
<dbReference type="AlphaFoldDB" id="A0A5E4NHD0"/>
<dbReference type="CDD" id="cd00117">
    <property type="entry name" value="TFP"/>
    <property type="match status" value="1"/>
</dbReference>
<reference evidence="2 3" key="1">
    <citation type="submission" date="2019-08" db="EMBL/GenBank/DDBJ databases">
        <authorList>
            <person name="Alioto T."/>
            <person name="Alioto T."/>
            <person name="Gomez Garrido J."/>
        </authorList>
    </citation>
    <scope>NUCLEOTIDE SEQUENCE [LARGE SCALE GENOMIC DNA]</scope>
</reference>
<sequence>MKTAPAPSLLFFSFFPHGYRRRALSRRARQISGYRRAKQTPRRRAADCTVRIARNDTSPNDMDRKLQLLAVFNFVVFAHCVDLTGKIYQTNAALKEENLMFCYECNTMVNGKSCSNFTDKEDLTKFSTKCTGDNKTCMVKRYSYTTSNESATSAQQLWSLERNCSRKCEDGCIVIGERIKIYACQACCETPLCNVSNASGTLSSAAAAVCVAVLFLLLRSTAVAGPPQPAVIPSSSSSSFSSSSPSPNWTDDRSATTFTATHTSRYDIYYGRHDRLRT</sequence>
<proteinExistence type="predicted"/>
<evidence type="ECO:0008006" key="4">
    <source>
        <dbReference type="Google" id="ProtNLM"/>
    </source>
</evidence>
<dbReference type="EMBL" id="CABPRJ010002377">
    <property type="protein sequence ID" value="VVC44189.1"/>
    <property type="molecule type" value="Genomic_DNA"/>
</dbReference>